<organism evidence="8 9">
    <name type="scientific">Labilithrix luteola</name>
    <dbReference type="NCBI Taxonomy" id="1391654"/>
    <lineage>
        <taxon>Bacteria</taxon>
        <taxon>Pseudomonadati</taxon>
        <taxon>Myxococcota</taxon>
        <taxon>Polyangia</taxon>
        <taxon>Polyangiales</taxon>
        <taxon>Labilitrichaceae</taxon>
        <taxon>Labilithrix</taxon>
    </lineage>
</organism>
<dbReference type="InterPro" id="IPR018488">
    <property type="entry name" value="cNMP-bd_CS"/>
</dbReference>
<feature type="domain" description="Cyclic nucleotide-binding" evidence="7">
    <location>
        <begin position="335"/>
        <end position="463"/>
    </location>
</feature>
<protein>
    <submittedName>
        <fullName evidence="8">Potassium efflux system KefA protein / Small-conductance mechanosensitive channel</fullName>
    </submittedName>
</protein>
<keyword evidence="9" id="KW-1185">Reference proteome</keyword>
<evidence type="ECO:0000313" key="8">
    <source>
        <dbReference type="EMBL" id="AKV02918.1"/>
    </source>
</evidence>
<dbReference type="CDD" id="cd00038">
    <property type="entry name" value="CAP_ED"/>
    <property type="match status" value="1"/>
</dbReference>
<name>A0A0K1QB09_9BACT</name>
<dbReference type="EMBL" id="CP012333">
    <property type="protein sequence ID" value="AKV02918.1"/>
    <property type="molecule type" value="Genomic_DNA"/>
</dbReference>
<dbReference type="KEGG" id="llu:AKJ09_09581"/>
<dbReference type="Pfam" id="PF00924">
    <property type="entry name" value="MS_channel_2nd"/>
    <property type="match status" value="1"/>
</dbReference>
<sequence>MVVTAALINRFAPAERARLRRLVILFVVYVVALGASLGLAEIGAVTWSNRFGLVAELLQAFTVVNIAATLGLSVIVPALGLAMPMIASDLLVGLGYIVTTLGVVSGHGLDPSSVLATSAVVSAVLAISLQSTLGNVLGGVALQLDGSIHEGDWIQFDNGRQGRVRSIRWRHTVVETRDWSTIIVPNAQLLATNITILGKRNGEAAPQRMWMYFNVDFRFAPTKVTQIVTDALTGAPIDGLADKPAPDCVCMDFAKEPGQSFITYGVRYWLPDMMRTDSTASLVRARVYAALRRADIPLALPANAMFVQLEDEQRTSRKAKQRENERMVALRTVHLFRNLTEAELETLSEGMNHVIYANGEKITRQGAVAHWLYIMTSGTAEIRMKVDPDGPNGPLPEKTKVVASLKAPDFFGEMGLMTGESRTADVVAIGDVECFRLGKETFERVLLKRPEIATELSEKLATRRVELLAVRDGLDESQQKARQASERERILLGIKEFFGL</sequence>
<evidence type="ECO:0000256" key="2">
    <source>
        <dbReference type="ARBA" id="ARBA00022475"/>
    </source>
</evidence>
<dbReference type="PROSITE" id="PS50042">
    <property type="entry name" value="CNMP_BINDING_3"/>
    <property type="match status" value="1"/>
</dbReference>
<evidence type="ECO:0000256" key="3">
    <source>
        <dbReference type="ARBA" id="ARBA00022692"/>
    </source>
</evidence>
<dbReference type="SUPFAM" id="SSF50182">
    <property type="entry name" value="Sm-like ribonucleoproteins"/>
    <property type="match status" value="1"/>
</dbReference>
<gene>
    <name evidence="8" type="ORF">AKJ09_09581</name>
</gene>
<dbReference type="InterPro" id="IPR010920">
    <property type="entry name" value="LSM_dom_sf"/>
</dbReference>
<evidence type="ECO:0000259" key="7">
    <source>
        <dbReference type="PROSITE" id="PS50042"/>
    </source>
</evidence>
<dbReference type="InterPro" id="IPR018490">
    <property type="entry name" value="cNMP-bd_dom_sf"/>
</dbReference>
<dbReference type="SUPFAM" id="SSF51206">
    <property type="entry name" value="cAMP-binding domain-like"/>
    <property type="match status" value="1"/>
</dbReference>
<dbReference type="SUPFAM" id="SSF82689">
    <property type="entry name" value="Mechanosensitive channel protein MscS (YggB), C-terminal domain"/>
    <property type="match status" value="1"/>
</dbReference>
<keyword evidence="3 6" id="KW-0812">Transmembrane</keyword>
<dbReference type="InterPro" id="IPR000595">
    <property type="entry name" value="cNMP-bd_dom"/>
</dbReference>
<evidence type="ECO:0000256" key="6">
    <source>
        <dbReference type="SAM" id="Phobius"/>
    </source>
</evidence>
<keyword evidence="4 6" id="KW-1133">Transmembrane helix</keyword>
<dbReference type="AlphaFoldDB" id="A0A0K1QB09"/>
<evidence type="ECO:0000256" key="5">
    <source>
        <dbReference type="ARBA" id="ARBA00023136"/>
    </source>
</evidence>
<dbReference type="GO" id="GO:0008381">
    <property type="term" value="F:mechanosensitive monoatomic ion channel activity"/>
    <property type="evidence" value="ECO:0007669"/>
    <property type="project" value="UniProtKB-ARBA"/>
</dbReference>
<dbReference type="Pfam" id="PF00027">
    <property type="entry name" value="cNMP_binding"/>
    <property type="match status" value="1"/>
</dbReference>
<dbReference type="InterPro" id="IPR014710">
    <property type="entry name" value="RmlC-like_jellyroll"/>
</dbReference>
<dbReference type="PANTHER" id="PTHR23011">
    <property type="entry name" value="CYCLIC NUCLEOTIDE-BINDING DOMAIN CONTAINING PROTEIN"/>
    <property type="match status" value="1"/>
</dbReference>
<feature type="transmembrane region" description="Helical" evidence="6">
    <location>
        <begin position="90"/>
        <end position="109"/>
    </location>
</feature>
<keyword evidence="2" id="KW-1003">Cell membrane</keyword>
<dbReference type="InterPro" id="IPR011066">
    <property type="entry name" value="MscS_channel_C_sf"/>
</dbReference>
<proteinExistence type="predicted"/>
<dbReference type="GO" id="GO:0005886">
    <property type="term" value="C:plasma membrane"/>
    <property type="evidence" value="ECO:0007669"/>
    <property type="project" value="UniProtKB-SubCell"/>
</dbReference>
<dbReference type="PANTHER" id="PTHR23011:SF28">
    <property type="entry name" value="CYCLIC NUCLEOTIDE-BINDING DOMAIN CONTAINING PROTEIN"/>
    <property type="match status" value="1"/>
</dbReference>
<accession>A0A0K1QB09</accession>
<dbReference type="STRING" id="1391654.AKJ09_09581"/>
<evidence type="ECO:0000256" key="1">
    <source>
        <dbReference type="ARBA" id="ARBA00004651"/>
    </source>
</evidence>
<evidence type="ECO:0000256" key="4">
    <source>
        <dbReference type="ARBA" id="ARBA00022989"/>
    </source>
</evidence>
<comment type="subcellular location">
    <subcellularLocation>
        <location evidence="1">Cell membrane</location>
        <topology evidence="1">Multi-pass membrane protein</topology>
    </subcellularLocation>
</comment>
<dbReference type="Gene3D" id="2.30.30.60">
    <property type="match status" value="1"/>
</dbReference>
<dbReference type="Proteomes" id="UP000064967">
    <property type="component" value="Chromosome"/>
</dbReference>
<dbReference type="InterPro" id="IPR006685">
    <property type="entry name" value="MscS_channel_2nd"/>
</dbReference>
<dbReference type="PATRIC" id="fig|1391654.3.peg.9707"/>
<dbReference type="PROSITE" id="PS00889">
    <property type="entry name" value="CNMP_BINDING_2"/>
    <property type="match status" value="1"/>
</dbReference>
<dbReference type="SMART" id="SM00100">
    <property type="entry name" value="cNMP"/>
    <property type="match status" value="1"/>
</dbReference>
<dbReference type="InterPro" id="IPR023408">
    <property type="entry name" value="MscS_beta-dom_sf"/>
</dbReference>
<keyword evidence="5 6" id="KW-0472">Membrane</keyword>
<evidence type="ECO:0000313" key="9">
    <source>
        <dbReference type="Proteomes" id="UP000064967"/>
    </source>
</evidence>
<feature type="transmembrane region" description="Helical" evidence="6">
    <location>
        <begin position="21"/>
        <end position="40"/>
    </location>
</feature>
<feature type="transmembrane region" description="Helical" evidence="6">
    <location>
        <begin position="60"/>
        <end position="83"/>
    </location>
</feature>
<reference evidence="8 9" key="1">
    <citation type="submission" date="2015-08" db="EMBL/GenBank/DDBJ databases">
        <authorList>
            <person name="Babu N.S."/>
            <person name="Beckwith C.J."/>
            <person name="Beseler K.G."/>
            <person name="Brison A."/>
            <person name="Carone J.V."/>
            <person name="Caskin T.P."/>
            <person name="Diamond M."/>
            <person name="Durham M.E."/>
            <person name="Foxe J.M."/>
            <person name="Go M."/>
            <person name="Henderson B.A."/>
            <person name="Jones I.B."/>
            <person name="McGettigan J.A."/>
            <person name="Micheletti S.J."/>
            <person name="Nasrallah M.E."/>
            <person name="Ortiz D."/>
            <person name="Piller C.R."/>
            <person name="Privatt S.R."/>
            <person name="Schneider S.L."/>
            <person name="Sharp S."/>
            <person name="Smith T.C."/>
            <person name="Stanton J.D."/>
            <person name="Ullery H.E."/>
            <person name="Wilson R.J."/>
            <person name="Serrano M.G."/>
            <person name="Buck G."/>
            <person name="Lee V."/>
            <person name="Wang Y."/>
            <person name="Carvalho R."/>
            <person name="Voegtly L."/>
            <person name="Shi R."/>
            <person name="Duckworth R."/>
            <person name="Johnson A."/>
            <person name="Loviza R."/>
            <person name="Walstead R."/>
            <person name="Shah Z."/>
            <person name="Kiflezghi M."/>
            <person name="Wade K."/>
            <person name="Ball S.L."/>
            <person name="Bradley K.W."/>
            <person name="Asai D.J."/>
            <person name="Bowman C.A."/>
            <person name="Russell D.A."/>
            <person name="Pope W.H."/>
            <person name="Jacobs-Sera D."/>
            <person name="Hendrix R.W."/>
            <person name="Hatfull G.F."/>
        </authorList>
    </citation>
    <scope>NUCLEOTIDE SEQUENCE [LARGE SCALE GENOMIC DNA]</scope>
    <source>
        <strain evidence="8 9">DSM 27648</strain>
    </source>
</reference>
<dbReference type="Gene3D" id="2.60.120.10">
    <property type="entry name" value="Jelly Rolls"/>
    <property type="match status" value="1"/>
</dbReference>